<proteinExistence type="predicted"/>
<keyword evidence="2" id="KW-1185">Reference proteome</keyword>
<accession>Q1DBC9</accession>
<dbReference type="AlphaFoldDB" id="Q1DBC9"/>
<evidence type="ECO:0000313" key="2">
    <source>
        <dbReference type="Proteomes" id="UP000002402"/>
    </source>
</evidence>
<gene>
    <name evidence="1" type="ordered locus">MXAN_1796</name>
</gene>
<dbReference type="KEGG" id="mxa:MXAN_1796"/>
<organism evidence="1 2">
    <name type="scientific">Myxococcus xanthus (strain DK1622)</name>
    <dbReference type="NCBI Taxonomy" id="246197"/>
    <lineage>
        <taxon>Bacteria</taxon>
        <taxon>Pseudomonadati</taxon>
        <taxon>Myxococcota</taxon>
        <taxon>Myxococcia</taxon>
        <taxon>Myxococcales</taxon>
        <taxon>Cystobacterineae</taxon>
        <taxon>Myxococcaceae</taxon>
        <taxon>Myxococcus</taxon>
    </lineage>
</organism>
<evidence type="ECO:0000313" key="1">
    <source>
        <dbReference type="EMBL" id="ABF90457.1"/>
    </source>
</evidence>
<dbReference type="EnsemblBacteria" id="ABF90457">
    <property type="protein sequence ID" value="ABF90457"/>
    <property type="gene ID" value="MXAN_1796"/>
</dbReference>
<dbReference type="Proteomes" id="UP000002402">
    <property type="component" value="Chromosome"/>
</dbReference>
<reference evidence="1 2" key="1">
    <citation type="journal article" date="2006" name="Proc. Natl. Acad. Sci. U.S.A.">
        <title>Evolution of sensory complexity recorded in a myxobacterial genome.</title>
        <authorList>
            <person name="Goldman B.S."/>
            <person name="Nierman W.C."/>
            <person name="Kaiser D."/>
            <person name="Slater S.C."/>
            <person name="Durkin A.S."/>
            <person name="Eisen J.A."/>
            <person name="Ronning C.M."/>
            <person name="Barbazuk W.B."/>
            <person name="Blanchard M."/>
            <person name="Field C."/>
            <person name="Halling C."/>
            <person name="Hinkle G."/>
            <person name="Iartchuk O."/>
            <person name="Kim H.S."/>
            <person name="Mackenzie C."/>
            <person name="Madupu R."/>
            <person name="Miller N."/>
            <person name="Shvartsbeyn A."/>
            <person name="Sullivan S.A."/>
            <person name="Vaudin M."/>
            <person name="Wiegand R."/>
            <person name="Kaplan H.B."/>
        </authorList>
    </citation>
    <scope>NUCLEOTIDE SEQUENCE [LARGE SCALE GENOMIC DNA]</scope>
    <source>
        <strain evidence="2">DK1622</strain>
    </source>
</reference>
<sequence length="114" mass="11493">MRATMVEPINDAAGKTLVAAGSEVDGTMTELQPSTRADKPAAIRVNFDRLTTRTGMEPIAAEVVEAKPEVNQSHGRAEMGAAIGGLGGLAAGAILGHPFTGAVIGGVLGAGGWR</sequence>
<protein>
    <recommendedName>
        <fullName evidence="3">Glycine zipper domain-containing protein</fullName>
    </recommendedName>
</protein>
<name>Q1DBC9_MYXXD</name>
<evidence type="ECO:0008006" key="3">
    <source>
        <dbReference type="Google" id="ProtNLM"/>
    </source>
</evidence>
<dbReference type="HOGENOM" id="CLU_2118425_0_0_7"/>
<dbReference type="EMBL" id="CP000113">
    <property type="protein sequence ID" value="ABF90457.1"/>
    <property type="molecule type" value="Genomic_DNA"/>
</dbReference>